<dbReference type="PANTHER" id="PTHR43459">
    <property type="entry name" value="ENOYL-COA HYDRATASE"/>
    <property type="match status" value="1"/>
</dbReference>
<dbReference type="STRING" id="1915400.FM21_00125"/>
<dbReference type="PROSITE" id="PS00166">
    <property type="entry name" value="ENOYL_COA_HYDRATASE"/>
    <property type="match status" value="1"/>
</dbReference>
<dbReference type="InterPro" id="IPR018376">
    <property type="entry name" value="Enoyl-CoA_hyd/isom_CS"/>
</dbReference>
<dbReference type="Proteomes" id="UP000029095">
    <property type="component" value="Unassembled WGS sequence"/>
</dbReference>
<dbReference type="InterPro" id="IPR001753">
    <property type="entry name" value="Enoyl-CoA_hydra/iso"/>
</dbReference>
<evidence type="ECO:0000313" key="3">
    <source>
        <dbReference type="Proteomes" id="UP000029095"/>
    </source>
</evidence>
<dbReference type="CDD" id="cd06558">
    <property type="entry name" value="crotonase-like"/>
    <property type="match status" value="1"/>
</dbReference>
<dbReference type="Gene3D" id="6.20.390.20">
    <property type="match status" value="1"/>
</dbReference>
<comment type="caution">
    <text evidence="2">The sequence shown here is derived from an EMBL/GenBank/DDBJ whole genome shotgun (WGS) entry which is preliminary data.</text>
</comment>
<reference evidence="2 3" key="1">
    <citation type="submission" date="2014-05" db="EMBL/GenBank/DDBJ databases">
        <title>Complete genome sequence of the Streptomyces mutabilis TRM45540.</title>
        <authorList>
            <person name="Luo X."/>
            <person name="Zhang L."/>
        </authorList>
    </citation>
    <scope>NUCLEOTIDE SEQUENCE [LARGE SCALE GENOMIC DNA]</scope>
    <source>
        <strain evidence="2 3">TRM45540</strain>
    </source>
</reference>
<proteinExistence type="inferred from homology"/>
<gene>
    <name evidence="2" type="ORF">FM21_00125</name>
</gene>
<dbReference type="RefSeq" id="WP_043371340.1">
    <property type="nucleotide sequence ID" value="NZ_KN039946.1"/>
</dbReference>
<dbReference type="Gene3D" id="3.90.226.10">
    <property type="entry name" value="2-enoyl-CoA Hydratase, Chain A, domain 1"/>
    <property type="match status" value="1"/>
</dbReference>
<accession>A0A086N0F8</accession>
<keyword evidence="3" id="KW-1185">Reference proteome</keyword>
<organism evidence="2 3">
    <name type="scientific">Streptomyces mutabilis</name>
    <dbReference type="NCBI Taxonomy" id="67332"/>
    <lineage>
        <taxon>Bacteria</taxon>
        <taxon>Bacillati</taxon>
        <taxon>Actinomycetota</taxon>
        <taxon>Actinomycetes</taxon>
        <taxon>Kitasatosporales</taxon>
        <taxon>Streptomycetaceae</taxon>
        <taxon>Streptomyces</taxon>
    </lineage>
</organism>
<dbReference type="InterPro" id="IPR029045">
    <property type="entry name" value="ClpP/crotonase-like_dom_sf"/>
</dbReference>
<dbReference type="HOGENOM" id="CLU_009834_7_2_11"/>
<dbReference type="NCBIfam" id="NF005496">
    <property type="entry name" value="PRK07110.1"/>
    <property type="match status" value="1"/>
</dbReference>
<sequence>MSDVVTVEEAADGVALIVMADRAHKNTFTDDLVSGLGDAFRQVGSDERFRAAVLTGYGSYFCSGGTREALLDIQAGRATFVRDEGRPNVFALPLDCPVPVVSAMQGHAIGGGLAMGLFADFVILARESVYTANFMKYGFTPGFGSTLVFPAKLGPALGHELLLTARTFRGAELAARGVPFPVHPRGDVLPTALELARGLAEKPRRSLVTLKDRLVLGLRERLPRAIEEELAMHEITFHQPEVRELLMSRYGE</sequence>
<dbReference type="AlphaFoldDB" id="A0A086N0F8"/>
<name>A0A086N0F8_9ACTN</name>
<evidence type="ECO:0000256" key="1">
    <source>
        <dbReference type="RuleBase" id="RU003707"/>
    </source>
</evidence>
<dbReference type="PANTHER" id="PTHR43459:SF1">
    <property type="entry name" value="EG:BACN32G11.4 PROTEIN"/>
    <property type="match status" value="1"/>
</dbReference>
<evidence type="ECO:0000313" key="2">
    <source>
        <dbReference type="EMBL" id="KFG74626.1"/>
    </source>
</evidence>
<dbReference type="SUPFAM" id="SSF52096">
    <property type="entry name" value="ClpP/crotonase"/>
    <property type="match status" value="1"/>
</dbReference>
<dbReference type="EMBL" id="JNFQ01000001">
    <property type="protein sequence ID" value="KFG74626.1"/>
    <property type="molecule type" value="Genomic_DNA"/>
</dbReference>
<dbReference type="GO" id="GO:0003824">
    <property type="term" value="F:catalytic activity"/>
    <property type="evidence" value="ECO:0007669"/>
    <property type="project" value="InterPro"/>
</dbReference>
<comment type="similarity">
    <text evidence="1">Belongs to the enoyl-CoA hydratase/isomerase family.</text>
</comment>
<dbReference type="Pfam" id="PF00378">
    <property type="entry name" value="ECH_1"/>
    <property type="match status" value="1"/>
</dbReference>
<protein>
    <submittedName>
        <fullName evidence="2">Polyketide biosynthesis enoyl-CoA hydratase</fullName>
    </submittedName>
</protein>